<feature type="compositionally biased region" description="Basic and acidic residues" evidence="1">
    <location>
        <begin position="110"/>
        <end position="121"/>
    </location>
</feature>
<dbReference type="KEGG" id="mey:TM49_16885"/>
<feature type="region of interest" description="Disordered" evidence="1">
    <location>
        <begin position="100"/>
        <end position="121"/>
    </location>
</feature>
<keyword evidence="3" id="KW-1185">Reference proteome</keyword>
<organism evidence="2 3">
    <name type="scientific">Martelella endophytica</name>
    <dbReference type="NCBI Taxonomy" id="1486262"/>
    <lineage>
        <taxon>Bacteria</taxon>
        <taxon>Pseudomonadati</taxon>
        <taxon>Pseudomonadota</taxon>
        <taxon>Alphaproteobacteria</taxon>
        <taxon>Hyphomicrobiales</taxon>
        <taxon>Aurantimonadaceae</taxon>
        <taxon>Martelella</taxon>
    </lineage>
</organism>
<evidence type="ECO:0000313" key="3">
    <source>
        <dbReference type="Proteomes" id="UP000032611"/>
    </source>
</evidence>
<dbReference type="PATRIC" id="fig|1486262.3.peg.3493"/>
<sequence>MEPAGAHRSDLMLAKLMQYGFILPDSIDPEMAPELYADVLRDKPVGAMRRVFENLRLGRYERFRSFLPKPPELSALVDDAARHDREMLRIERERVSGIEERRRLSASLSPEEKQRRREKVAAAKALIAGAAAHRTTGGHDDRH</sequence>
<evidence type="ECO:0000313" key="2">
    <source>
        <dbReference type="EMBL" id="AJY46980.1"/>
    </source>
</evidence>
<name>A0A0D5LSQ4_MAREN</name>
<evidence type="ECO:0000256" key="1">
    <source>
        <dbReference type="SAM" id="MobiDB-lite"/>
    </source>
</evidence>
<proteinExistence type="predicted"/>
<dbReference type="HOGENOM" id="CLU_1914550_0_0_5"/>
<protein>
    <submittedName>
        <fullName evidence="2">Uncharacterized protein</fullName>
    </submittedName>
</protein>
<dbReference type="EMBL" id="CP010803">
    <property type="protein sequence ID" value="AJY46980.1"/>
    <property type="molecule type" value="Genomic_DNA"/>
</dbReference>
<dbReference type="RefSeq" id="WP_045682988.1">
    <property type="nucleotide sequence ID" value="NZ_CP010803.1"/>
</dbReference>
<dbReference type="STRING" id="1486262.TM49_16885"/>
<dbReference type="Proteomes" id="UP000032611">
    <property type="component" value="Chromosome"/>
</dbReference>
<dbReference type="AlphaFoldDB" id="A0A0D5LSQ4"/>
<dbReference type="OrthoDB" id="7915823at2"/>
<reference evidence="2 3" key="1">
    <citation type="journal article" date="2015" name="Genome Announc.">
        <title>Complete genome sequence of Martelella endophytica YC6887, which has antifungal activity associated with a halophyte.</title>
        <authorList>
            <person name="Khan A."/>
            <person name="Khan H."/>
            <person name="Chung E.J."/>
            <person name="Hossain M.T."/>
            <person name="Chung Y.R."/>
        </authorList>
    </citation>
    <scope>NUCLEOTIDE SEQUENCE [LARGE SCALE GENOMIC DNA]</scope>
    <source>
        <strain evidence="2">YC6887</strain>
    </source>
</reference>
<gene>
    <name evidence="2" type="ORF">TM49_16885</name>
</gene>
<accession>A0A0D5LSQ4</accession>